<dbReference type="Proteomes" id="UP000237934">
    <property type="component" value="Unassembled WGS sequence"/>
</dbReference>
<organism evidence="7 8">
    <name type="scientific">Enterococcus mundtii</name>
    <dbReference type="NCBI Taxonomy" id="53346"/>
    <lineage>
        <taxon>Bacteria</taxon>
        <taxon>Bacillati</taxon>
        <taxon>Bacillota</taxon>
        <taxon>Bacilli</taxon>
        <taxon>Lactobacillales</taxon>
        <taxon>Enterococcaceae</taxon>
        <taxon>Enterococcus</taxon>
    </lineage>
</organism>
<dbReference type="FunFam" id="3.20.20.80:FF:000004">
    <property type="entry name" value="Beta-glucosidase 6-phospho-beta-glucosidase"/>
    <property type="match status" value="1"/>
</dbReference>
<dbReference type="InterPro" id="IPR001360">
    <property type="entry name" value="Glyco_hydro_1"/>
</dbReference>
<dbReference type="PANTHER" id="PTHR10353:SF85">
    <property type="entry name" value="ARYL-PHOSPHO-BETA-D-GLUCOSIDASE BGLA"/>
    <property type="match status" value="1"/>
</dbReference>
<gene>
    <name evidence="7" type="ORF">CUS89_12625</name>
</gene>
<dbReference type="PANTHER" id="PTHR10353">
    <property type="entry name" value="GLYCOSYL HYDROLASE"/>
    <property type="match status" value="1"/>
</dbReference>
<comment type="similarity">
    <text evidence="1 5">Belongs to the glycosyl hydrolase 1 family.</text>
</comment>
<dbReference type="GO" id="GO:0008422">
    <property type="term" value="F:beta-glucosidase activity"/>
    <property type="evidence" value="ECO:0007669"/>
    <property type="project" value="TreeGrafter"/>
</dbReference>
<keyword evidence="2 6" id="KW-0378">Hydrolase</keyword>
<dbReference type="AlphaFoldDB" id="A0A2S7RQN3"/>
<accession>A0A2S7RQN3</accession>
<proteinExistence type="inferred from homology"/>
<dbReference type="RefSeq" id="WP_104872397.1">
    <property type="nucleotide sequence ID" value="NZ_PUAP01000039.1"/>
</dbReference>
<dbReference type="InterPro" id="IPR017853">
    <property type="entry name" value="GH"/>
</dbReference>
<name>A0A2S7RQN3_ENTMU</name>
<dbReference type="InterPro" id="IPR033132">
    <property type="entry name" value="GH_1_N_CS"/>
</dbReference>
<dbReference type="Gene3D" id="3.20.20.80">
    <property type="entry name" value="Glycosidases"/>
    <property type="match status" value="1"/>
</dbReference>
<sequence length="474" mass="54629">MKELFLWGGAVAAHQLEGAWNQDGKGVSVCDVLTAGSHSKAREITSTIQEDIYYPNHSGINHYYQYKEDIALFAELGFKTFRMSIAWSRIFPNGDEKEPNEKGLAYYDNLFDELLKHNIQPVVTLSHFEMPYHLVTAYGGFKNRKLIDLFVRYAKTVINRYHKKVNYWLTFNEINNQMNTDSFLFPYTNSGLLFGPEDNRQEMMYQALHHELVASAKIKRFVKEKYPLLQVGCMIAWNPIYPYSCRPEDQLAATQAMHSRTICGDVSVRGHYPNYALKEWEANGIQVKMTDEDLIDLKEGTVDFIGISYYVSHAVDSTKKEDKTGAGFIGSTPNPNLKVTDWEWPIDPVGLRYTLNTLYERYERPIFIVENGFGAVDDESKVVIQDNDRIEYLAAHIREMKKAIELDGVDVIGYTIWGCIDVVSFTTGEMKKRYGLIYVDKDDEGRGTLERRKKKSFTWYQRVIASNGTELDNW</sequence>
<evidence type="ECO:0000256" key="1">
    <source>
        <dbReference type="ARBA" id="ARBA00010838"/>
    </source>
</evidence>
<evidence type="ECO:0000313" key="7">
    <source>
        <dbReference type="EMBL" id="PQF21896.1"/>
    </source>
</evidence>
<evidence type="ECO:0000313" key="8">
    <source>
        <dbReference type="Proteomes" id="UP000237934"/>
    </source>
</evidence>
<evidence type="ECO:0000256" key="4">
    <source>
        <dbReference type="PROSITE-ProRule" id="PRU10055"/>
    </source>
</evidence>
<reference evidence="7 8" key="1">
    <citation type="journal article" date="2018" name="Pathog. Dis.">
        <title>Whole-genome sequencing based characterization of antimicrobial resistance in Enterococcus.</title>
        <authorList>
            <person name="Tyson G."/>
        </authorList>
    </citation>
    <scope>NUCLEOTIDE SEQUENCE [LARGE SCALE GENOMIC DNA]</scope>
    <source>
        <strain evidence="7 8">CVM N55263</strain>
    </source>
</reference>
<dbReference type="InterPro" id="IPR018120">
    <property type="entry name" value="Glyco_hydro_1_AS"/>
</dbReference>
<dbReference type="SUPFAM" id="SSF51445">
    <property type="entry name" value="(Trans)glycosidases"/>
    <property type="match status" value="1"/>
</dbReference>
<evidence type="ECO:0000256" key="2">
    <source>
        <dbReference type="ARBA" id="ARBA00022801"/>
    </source>
</evidence>
<evidence type="ECO:0000256" key="5">
    <source>
        <dbReference type="RuleBase" id="RU003690"/>
    </source>
</evidence>
<evidence type="ECO:0000256" key="6">
    <source>
        <dbReference type="RuleBase" id="RU004468"/>
    </source>
</evidence>
<comment type="caution">
    <text evidence="7">The sequence shown here is derived from an EMBL/GenBank/DDBJ whole genome shotgun (WGS) entry which is preliminary data.</text>
</comment>
<dbReference type="PROSITE" id="PS00653">
    <property type="entry name" value="GLYCOSYL_HYDROL_F1_2"/>
    <property type="match status" value="1"/>
</dbReference>
<dbReference type="Pfam" id="PF00232">
    <property type="entry name" value="Glyco_hydro_1"/>
    <property type="match status" value="1"/>
</dbReference>
<dbReference type="PROSITE" id="PS00572">
    <property type="entry name" value="GLYCOSYL_HYDROL_F1_1"/>
    <property type="match status" value="1"/>
</dbReference>
<dbReference type="NCBIfam" id="NF007154">
    <property type="entry name" value="PRK09589.1"/>
    <property type="match status" value="1"/>
</dbReference>
<dbReference type="EMBL" id="PUAP01000039">
    <property type="protein sequence ID" value="PQF21896.1"/>
    <property type="molecule type" value="Genomic_DNA"/>
</dbReference>
<protein>
    <submittedName>
        <fullName evidence="7">6-phospho-beta-glucosidase</fullName>
    </submittedName>
</protein>
<keyword evidence="3 6" id="KW-0326">Glycosidase</keyword>
<evidence type="ECO:0000256" key="3">
    <source>
        <dbReference type="ARBA" id="ARBA00023295"/>
    </source>
</evidence>
<feature type="active site" description="Nucleophile" evidence="4">
    <location>
        <position position="370"/>
    </location>
</feature>
<dbReference type="GO" id="GO:0005829">
    <property type="term" value="C:cytosol"/>
    <property type="evidence" value="ECO:0007669"/>
    <property type="project" value="TreeGrafter"/>
</dbReference>
<dbReference type="GO" id="GO:0016052">
    <property type="term" value="P:carbohydrate catabolic process"/>
    <property type="evidence" value="ECO:0007669"/>
    <property type="project" value="TreeGrafter"/>
</dbReference>
<dbReference type="PRINTS" id="PR00131">
    <property type="entry name" value="GLHYDRLASE1"/>
</dbReference>